<gene>
    <name evidence="1" type="ORF">N1851_021766</name>
</gene>
<proteinExistence type="predicted"/>
<dbReference type="PANTHER" id="PTHR47331">
    <property type="entry name" value="PHD-TYPE DOMAIN-CONTAINING PROTEIN"/>
    <property type="match status" value="1"/>
</dbReference>
<reference evidence="1" key="1">
    <citation type="journal article" date="2023" name="Front. Mar. Sci.">
        <title>A new Merluccius polli reference genome to investigate the effects of global change in West African waters.</title>
        <authorList>
            <person name="Mateo J.L."/>
            <person name="Blanco-Fernandez C."/>
            <person name="Garcia-Vazquez E."/>
            <person name="Machado-Schiaffino G."/>
        </authorList>
    </citation>
    <scope>NUCLEOTIDE SEQUENCE</scope>
    <source>
        <strain evidence="1">C29</strain>
        <tissue evidence="1">Fin</tissue>
    </source>
</reference>
<sequence length="173" mass="19940">MELTATVLAVWDDRMLKPELQLEQENSTFWTDSTTVLYSRNFMANRISAISQWRCYRRKLGEQKMADFPKESLQPDVPPFTNVGVDYCGPFEVKMDLGVLTTVTGMTTVVQEKLCHRRYSLCSRIYCPLQILLGKVLQTFPDTRGLLRSVKVHTKCNILVRLVTNIYLLQQAD</sequence>
<name>A0AA47MJK0_MERPO</name>
<dbReference type="EMBL" id="JAOPHQ010003979">
    <property type="protein sequence ID" value="KAK0141251.1"/>
    <property type="molecule type" value="Genomic_DNA"/>
</dbReference>
<dbReference type="Proteomes" id="UP001174136">
    <property type="component" value="Unassembled WGS sequence"/>
</dbReference>
<evidence type="ECO:0000313" key="1">
    <source>
        <dbReference type="EMBL" id="KAK0141251.1"/>
    </source>
</evidence>
<keyword evidence="2" id="KW-1185">Reference proteome</keyword>
<dbReference type="PANTHER" id="PTHR47331:SF1">
    <property type="entry name" value="GAG-LIKE PROTEIN"/>
    <property type="match status" value="1"/>
</dbReference>
<comment type="caution">
    <text evidence="1">The sequence shown here is derived from an EMBL/GenBank/DDBJ whole genome shotgun (WGS) entry which is preliminary data.</text>
</comment>
<accession>A0AA47MJK0</accession>
<protein>
    <submittedName>
        <fullName evidence="1">Uncharacterized protein</fullName>
    </submittedName>
</protein>
<evidence type="ECO:0000313" key="2">
    <source>
        <dbReference type="Proteomes" id="UP001174136"/>
    </source>
</evidence>
<dbReference type="AlphaFoldDB" id="A0AA47MJK0"/>
<organism evidence="1 2">
    <name type="scientific">Merluccius polli</name>
    <name type="common">Benguela hake</name>
    <name type="synonym">Merluccius cadenati</name>
    <dbReference type="NCBI Taxonomy" id="89951"/>
    <lineage>
        <taxon>Eukaryota</taxon>
        <taxon>Metazoa</taxon>
        <taxon>Chordata</taxon>
        <taxon>Craniata</taxon>
        <taxon>Vertebrata</taxon>
        <taxon>Euteleostomi</taxon>
        <taxon>Actinopterygii</taxon>
        <taxon>Neopterygii</taxon>
        <taxon>Teleostei</taxon>
        <taxon>Neoteleostei</taxon>
        <taxon>Acanthomorphata</taxon>
        <taxon>Zeiogadaria</taxon>
        <taxon>Gadariae</taxon>
        <taxon>Gadiformes</taxon>
        <taxon>Gadoidei</taxon>
        <taxon>Merlucciidae</taxon>
        <taxon>Merluccius</taxon>
    </lineage>
</organism>